<dbReference type="SUPFAM" id="SSF53300">
    <property type="entry name" value="vWA-like"/>
    <property type="match status" value="1"/>
</dbReference>
<dbReference type="RefSeq" id="WP_079654140.1">
    <property type="nucleotide sequence ID" value="NZ_LT670846.1"/>
</dbReference>
<feature type="domain" description="VWFA" evidence="1">
    <location>
        <begin position="441"/>
        <end position="623"/>
    </location>
</feature>
<dbReference type="InterPro" id="IPR036465">
    <property type="entry name" value="vWFA_dom_sf"/>
</dbReference>
<dbReference type="Gene3D" id="3.40.50.410">
    <property type="entry name" value="von Willebrand factor, type A domain"/>
    <property type="match status" value="1"/>
</dbReference>
<dbReference type="Pfam" id="PF00092">
    <property type="entry name" value="VWA"/>
    <property type="match status" value="1"/>
</dbReference>
<dbReference type="STRING" id="381751.SAMN05444391_1024"/>
<sequence>MKERWKIISSLLEDEYDIVVKASYEGWGSGYDPVYLPLVELWARGEQEVIPEVARKPKGIIYDVQEFTKSSEDSTLTTIRHEIEYITNTDLYLWRLGQREFFRFGYPPSTFVVLYAVLESIKASQRVLQRHPFSIQVIKELYKKKIAGLEELYPHHAFALAFVSLWLGEDLSLPVWTYQRVKPLERSLYEYLSSDNRQAYDILMEEVLGRYITSIEESQELNYIDLLLEEARGKKRQDGHKGRIMTDILRKLPTELQELVTSKSQKTALSFTKEEINSLHASLRAMPEWMRDYLKQMSYISILEKDIQFLEHFLPKTIERDVEHRGFIAFLPKPWVEESLGQSFTLTTSKELSEKDRLYQKQTGMTQEEYKQYSMHLKSVLAYVESIKRRFEKLLPRSEKEWEGGHFYGRKLNPKSLGVEVPIKRGKIFQRRHSPSKGSLAFKLLIDVSSSMRKEDKSINAIRSLILVSEALDALGIPFSIDIFSDKTLRLKSFDEDYKAVRGRLVELFRVIGGGTNLEKALYFAVEDLEVYTKEKGLKGVVVVFTDGEPTRGAKGEELKRIISHIKGRYGVVGLGFGELKNYVDEYFEKTGIKVKSVEKLPSAFMFVLDTYLRRLQEHSPQVL</sequence>
<dbReference type="EMBL" id="LT670846">
    <property type="protein sequence ID" value="SHK43939.1"/>
    <property type="molecule type" value="Genomic_DNA"/>
</dbReference>
<dbReference type="SMART" id="SM00327">
    <property type="entry name" value="VWA"/>
    <property type="match status" value="1"/>
</dbReference>
<dbReference type="Proteomes" id="UP000189810">
    <property type="component" value="Chromosome I"/>
</dbReference>
<protein>
    <submittedName>
        <fullName evidence="2">von Willebrand factor type A domain-containing protein</fullName>
    </submittedName>
</protein>
<keyword evidence="3" id="KW-1185">Reference proteome</keyword>
<evidence type="ECO:0000313" key="2">
    <source>
        <dbReference type="EMBL" id="SHK43939.1"/>
    </source>
</evidence>
<dbReference type="InterPro" id="IPR002035">
    <property type="entry name" value="VWF_A"/>
</dbReference>
<name>A0A1M6SH02_9AQUI</name>
<evidence type="ECO:0000313" key="3">
    <source>
        <dbReference type="Proteomes" id="UP000189810"/>
    </source>
</evidence>
<dbReference type="PROSITE" id="PS50234">
    <property type="entry name" value="VWFA"/>
    <property type="match status" value="1"/>
</dbReference>
<organism evidence="2 3">
    <name type="scientific">Thermocrinis minervae</name>
    <dbReference type="NCBI Taxonomy" id="381751"/>
    <lineage>
        <taxon>Bacteria</taxon>
        <taxon>Pseudomonadati</taxon>
        <taxon>Aquificota</taxon>
        <taxon>Aquificia</taxon>
        <taxon>Aquificales</taxon>
        <taxon>Aquificaceae</taxon>
        <taxon>Thermocrinis</taxon>
    </lineage>
</organism>
<dbReference type="CDD" id="cd00198">
    <property type="entry name" value="vWFA"/>
    <property type="match status" value="1"/>
</dbReference>
<gene>
    <name evidence="2" type="ORF">SAMN05444391_1024</name>
</gene>
<accession>A0A1M6SH02</accession>
<dbReference type="AlphaFoldDB" id="A0A1M6SH02"/>
<reference evidence="2 3" key="1">
    <citation type="submission" date="2016-11" db="EMBL/GenBank/DDBJ databases">
        <authorList>
            <person name="Jaros S."/>
            <person name="Januszkiewicz K."/>
            <person name="Wedrychowicz H."/>
        </authorList>
    </citation>
    <scope>NUCLEOTIDE SEQUENCE [LARGE SCALE GENOMIC DNA]</scope>
    <source>
        <strain evidence="2 3">DSM 19557</strain>
    </source>
</reference>
<proteinExistence type="predicted"/>
<dbReference type="OrthoDB" id="9533at2"/>
<evidence type="ECO:0000259" key="1">
    <source>
        <dbReference type="PROSITE" id="PS50234"/>
    </source>
</evidence>